<feature type="compositionally biased region" description="Basic and acidic residues" evidence="12">
    <location>
        <begin position="889"/>
        <end position="911"/>
    </location>
</feature>
<dbReference type="InterPro" id="IPR013103">
    <property type="entry name" value="RVT_2"/>
</dbReference>
<keyword evidence="16" id="KW-0645">Protease</keyword>
<feature type="compositionally biased region" description="Polar residues" evidence="12">
    <location>
        <begin position="999"/>
        <end position="1010"/>
    </location>
</feature>
<dbReference type="InterPro" id="IPR012337">
    <property type="entry name" value="RNaseH-like_sf"/>
</dbReference>
<dbReference type="EMBL" id="CAMXCT010001424">
    <property type="protein sequence ID" value="CAI3989963.1"/>
    <property type="molecule type" value="Genomic_DNA"/>
</dbReference>
<feature type="region of interest" description="Disordered" evidence="12">
    <location>
        <begin position="953"/>
        <end position="1082"/>
    </location>
</feature>
<comment type="function">
    <text evidence="10">Capsid protein (CA) is the structural component of the virus-like particle (VLP), forming the shell that encapsulates the retrotransposons dimeric RNA genome. The particles are assembled from trimer-clustered units and there are holes in the capsid shells that allow for the diffusion of macromolecules. CA also has nucleocapsid-like chaperone activity, promoting primer tRNA(i)-Met annealing to the multipartite primer-binding site (PBS), dimerization of Ty1 RNA and initiation of reverse transcription.</text>
</comment>
<dbReference type="InterPro" id="IPR001969">
    <property type="entry name" value="Aspartic_peptidase_AS"/>
</dbReference>
<keyword evidence="5" id="KW-0378">Hydrolase</keyword>
<keyword evidence="11" id="KW-0175">Coiled coil</keyword>
<evidence type="ECO:0000313" key="17">
    <source>
        <dbReference type="Proteomes" id="UP001152797"/>
    </source>
</evidence>
<protein>
    <recommendedName>
        <fullName evidence="7">Gag-Pol-p199</fullName>
    </recommendedName>
    <alternativeName>
        <fullName evidence="8">TY1A-TY1B</fullName>
    </alternativeName>
    <alternativeName>
        <fullName evidence="9">p190</fullName>
    </alternativeName>
</protein>
<feature type="compositionally biased region" description="Basic residues" evidence="12">
    <location>
        <begin position="471"/>
        <end position="483"/>
    </location>
</feature>
<keyword evidence="4" id="KW-0255">Endonuclease</keyword>
<keyword evidence="17" id="KW-1185">Reference proteome</keyword>
<keyword evidence="1" id="KW-0808">Transferase</keyword>
<dbReference type="InterPro" id="IPR021109">
    <property type="entry name" value="Peptidase_aspartic_dom_sf"/>
</dbReference>
<dbReference type="PROSITE" id="PS00141">
    <property type="entry name" value="ASP_PROTEASE"/>
    <property type="match status" value="1"/>
</dbReference>
<dbReference type="GO" id="GO:0004519">
    <property type="term" value="F:endonuclease activity"/>
    <property type="evidence" value="ECO:0007669"/>
    <property type="project" value="UniProtKB-KW"/>
</dbReference>
<dbReference type="InterPro" id="IPR036397">
    <property type="entry name" value="RNaseH_sf"/>
</dbReference>
<evidence type="ECO:0000313" key="15">
    <source>
        <dbReference type="EMBL" id="CAL1143338.1"/>
    </source>
</evidence>
<evidence type="ECO:0000256" key="8">
    <source>
        <dbReference type="ARBA" id="ARBA00032154"/>
    </source>
</evidence>
<evidence type="ECO:0000256" key="4">
    <source>
        <dbReference type="ARBA" id="ARBA00022759"/>
    </source>
</evidence>
<dbReference type="SUPFAM" id="SSF53098">
    <property type="entry name" value="Ribonuclease H-like"/>
    <property type="match status" value="1"/>
</dbReference>
<dbReference type="InterPro" id="IPR050951">
    <property type="entry name" value="Retrovirus_Pol_polyprotein"/>
</dbReference>
<evidence type="ECO:0000313" key="16">
    <source>
        <dbReference type="EMBL" id="CAL4777275.1"/>
    </source>
</evidence>
<dbReference type="PANTHER" id="PTHR37984:SF5">
    <property type="entry name" value="PROTEIN NYNRIN-LIKE"/>
    <property type="match status" value="1"/>
</dbReference>
<evidence type="ECO:0000256" key="5">
    <source>
        <dbReference type="ARBA" id="ARBA00022801"/>
    </source>
</evidence>
<gene>
    <name evidence="14" type="ORF">C1SCF055_LOCUS16988</name>
</gene>
<dbReference type="OrthoDB" id="423755at2759"/>
<feature type="region of interest" description="Disordered" evidence="12">
    <location>
        <begin position="1816"/>
        <end position="1919"/>
    </location>
</feature>
<evidence type="ECO:0000256" key="6">
    <source>
        <dbReference type="ARBA" id="ARBA00022918"/>
    </source>
</evidence>
<keyword evidence="2" id="KW-0548">Nucleotidyltransferase</keyword>
<feature type="region of interest" description="Disordered" evidence="12">
    <location>
        <begin position="886"/>
        <end position="928"/>
    </location>
</feature>
<evidence type="ECO:0000313" key="14">
    <source>
        <dbReference type="EMBL" id="CAI3989963.1"/>
    </source>
</evidence>
<feature type="compositionally biased region" description="Basic and acidic residues" evidence="12">
    <location>
        <begin position="1878"/>
        <end position="1890"/>
    </location>
</feature>
<accession>A0A9P1CFX9</accession>
<dbReference type="Gene3D" id="2.40.70.10">
    <property type="entry name" value="Acid Proteases"/>
    <property type="match status" value="1"/>
</dbReference>
<dbReference type="Pfam" id="PF07727">
    <property type="entry name" value="RVT_2"/>
    <property type="match status" value="1"/>
</dbReference>
<evidence type="ECO:0000256" key="12">
    <source>
        <dbReference type="SAM" id="MobiDB-lite"/>
    </source>
</evidence>
<feature type="compositionally biased region" description="Low complexity" evidence="12">
    <location>
        <begin position="1894"/>
        <end position="1911"/>
    </location>
</feature>
<dbReference type="PANTHER" id="PTHR37984">
    <property type="entry name" value="PROTEIN CBG26694"/>
    <property type="match status" value="1"/>
</dbReference>
<dbReference type="GO" id="GO:0003964">
    <property type="term" value="F:RNA-directed DNA polymerase activity"/>
    <property type="evidence" value="ECO:0007669"/>
    <property type="project" value="UniProtKB-KW"/>
</dbReference>
<evidence type="ECO:0000259" key="13">
    <source>
        <dbReference type="PROSITE" id="PS50994"/>
    </source>
</evidence>
<feature type="coiled-coil region" evidence="11">
    <location>
        <begin position="291"/>
        <end position="318"/>
    </location>
</feature>
<evidence type="ECO:0000256" key="9">
    <source>
        <dbReference type="ARBA" id="ARBA00033113"/>
    </source>
</evidence>
<feature type="compositionally biased region" description="Low complexity" evidence="12">
    <location>
        <begin position="1839"/>
        <end position="1859"/>
    </location>
</feature>
<dbReference type="GO" id="GO:0015074">
    <property type="term" value="P:DNA integration"/>
    <property type="evidence" value="ECO:0007669"/>
    <property type="project" value="InterPro"/>
</dbReference>
<dbReference type="GO" id="GO:0003676">
    <property type="term" value="F:nucleic acid binding"/>
    <property type="evidence" value="ECO:0007669"/>
    <property type="project" value="InterPro"/>
</dbReference>
<reference evidence="14" key="1">
    <citation type="submission" date="2022-10" db="EMBL/GenBank/DDBJ databases">
        <authorList>
            <person name="Chen Y."/>
            <person name="Dougan E. K."/>
            <person name="Chan C."/>
            <person name="Rhodes N."/>
            <person name="Thang M."/>
        </authorList>
    </citation>
    <scope>NUCLEOTIDE SEQUENCE</scope>
</reference>
<feature type="compositionally biased region" description="Basic and acidic residues" evidence="12">
    <location>
        <begin position="183"/>
        <end position="195"/>
    </location>
</feature>
<dbReference type="Gene3D" id="3.30.420.10">
    <property type="entry name" value="Ribonuclease H-like superfamily/Ribonuclease H"/>
    <property type="match status" value="1"/>
</dbReference>
<evidence type="ECO:0000256" key="3">
    <source>
        <dbReference type="ARBA" id="ARBA00022722"/>
    </source>
</evidence>
<comment type="caution">
    <text evidence="14">The sequence shown here is derived from an EMBL/GenBank/DDBJ whole genome shotgun (WGS) entry which is preliminary data.</text>
</comment>
<dbReference type="PROSITE" id="PS50994">
    <property type="entry name" value="INTEGRASE"/>
    <property type="match status" value="1"/>
</dbReference>
<feature type="compositionally biased region" description="Basic and acidic residues" evidence="12">
    <location>
        <begin position="981"/>
        <end position="993"/>
    </location>
</feature>
<reference evidence="15" key="2">
    <citation type="submission" date="2024-04" db="EMBL/GenBank/DDBJ databases">
        <authorList>
            <person name="Chen Y."/>
            <person name="Shah S."/>
            <person name="Dougan E. K."/>
            <person name="Thang M."/>
            <person name="Chan C."/>
        </authorList>
    </citation>
    <scope>NUCLEOTIDE SEQUENCE [LARGE SCALE GENOMIC DNA]</scope>
</reference>
<organism evidence="14">
    <name type="scientific">Cladocopium goreaui</name>
    <dbReference type="NCBI Taxonomy" id="2562237"/>
    <lineage>
        <taxon>Eukaryota</taxon>
        <taxon>Sar</taxon>
        <taxon>Alveolata</taxon>
        <taxon>Dinophyceae</taxon>
        <taxon>Suessiales</taxon>
        <taxon>Symbiodiniaceae</taxon>
        <taxon>Cladocopium</taxon>
    </lineage>
</organism>
<feature type="domain" description="Integrase catalytic" evidence="13">
    <location>
        <begin position="1463"/>
        <end position="1637"/>
    </location>
</feature>
<dbReference type="EMBL" id="CAMXCT030001424">
    <property type="protein sequence ID" value="CAL4777275.1"/>
    <property type="molecule type" value="Genomic_DNA"/>
</dbReference>
<feature type="compositionally biased region" description="Basic and acidic residues" evidence="12">
    <location>
        <begin position="133"/>
        <end position="142"/>
    </location>
</feature>
<name>A0A9P1CFX9_9DINO</name>
<evidence type="ECO:0000256" key="10">
    <source>
        <dbReference type="ARBA" id="ARBA00057243"/>
    </source>
</evidence>
<dbReference type="Proteomes" id="UP001152797">
    <property type="component" value="Unassembled WGS sequence"/>
</dbReference>
<keyword evidence="6" id="KW-0695">RNA-directed DNA polymerase</keyword>
<keyword evidence="3" id="KW-0540">Nuclease</keyword>
<proteinExistence type="predicted"/>
<feature type="region of interest" description="Disordered" evidence="12">
    <location>
        <begin position="130"/>
        <end position="223"/>
    </location>
</feature>
<evidence type="ECO:0000256" key="1">
    <source>
        <dbReference type="ARBA" id="ARBA00022679"/>
    </source>
</evidence>
<dbReference type="GO" id="GO:0006508">
    <property type="term" value="P:proteolysis"/>
    <property type="evidence" value="ECO:0007669"/>
    <property type="project" value="UniProtKB-KW"/>
</dbReference>
<dbReference type="EMBL" id="CAMXCT020001424">
    <property type="protein sequence ID" value="CAL1143338.1"/>
    <property type="molecule type" value="Genomic_DNA"/>
</dbReference>
<feature type="compositionally biased region" description="Low complexity" evidence="12">
    <location>
        <begin position="484"/>
        <end position="513"/>
    </location>
</feature>
<dbReference type="InterPro" id="IPR001584">
    <property type="entry name" value="Integrase_cat-core"/>
</dbReference>
<evidence type="ECO:0000256" key="7">
    <source>
        <dbReference type="ARBA" id="ARBA00030524"/>
    </source>
</evidence>
<sequence>MSTFTERKEQVATWNGDPTTWLDYVKRVRLQFERTERKKRHLLGAELASRLTGKAWDIVSAEINHADLQRRDGPAYLLRFLEERLCKAPVPDTGQRLEDLFVRLKRSPGMSMAEWATALRESYRRLQRAMARQRQDLEKRDGVALQAKSRPASRAASHRSTDVTSPRAGGGSPGSRRSNPGRGEQDRPDDPRTDGYEPVPTVEGGNPDGAASEHAPSNNGDWTDEQWREWRQWRYRHDADWSEDDWWHEDEIEWDQFDLSAEHILPQEILGWILLRRSGLPANARLSVLSATNNRLDLDSMERAMRDQEEELLAAESNRLRLDHHRARRTFWVEQDSQWGIMQDPDNEEIDESAIMWIGDTLPPEVYSAAASEPTEQTAWSTWLPDGQELAWEWHDDDFYAQDAAGIFWSWSETKTWLDLQDAGATDQPLQEAFANFSDRFRTFKESRALNAAKHVSRGFYPLAPLKGKYNKGKSKGKGKSKFGNKTGSSAPATTAPAALFNSGSSGSTGKGTQRPGNPEYRGCFICGSQDHDFRRCPKRQSGSASMVSSTTPNIYYAGEVFMVSGCGFSPEQPHESDVILGVSPDALAAMSMEFPGHAVLDSGATESIASLEALEEIMVIRSRTHGQEQVVVHQREKRFRFGNGTYQNAVSFVEVPQVINGHRVPLGVHALDAPGIPLLISVKTLTALKAILDFEHARICFKDAAPDVWIPLKRAPNGHLLLDLTQDWVPMSPGVGNCMIAAPDASKSDAQYKCAAAAAVDHVGTISGQEGVFQGHHISTSSAISSVAAVQHVPHGMHEKFDNAKMIDEMAMPCSLRMQSTGEHEHVGDVVESAGNSGSNMRLTLPLLVAAAALTTTSSSSSPLIHGADLDSGCGIGSKGDFTATCTKGEDKDLNEEDKGGHTREVRPEPPNRPGRARLKGPGVSMLWQPYGNARGPRLSERAQRPWQVDSLFNLPTTPGICASIRRNRNPQTGRTTAARCRDSHECGEGRCEGQAPSPRSSELQGGQHSRSRGFDAQQAGEVGERPQEGLDQGGEPPRTQDGTDTSYGRFDRRSADENCTWQEGSQAREREGGGGGRGKRVVNGVRSFAFTTQAMTDERNYEIADETAPEEIFYQASATLEESKRASFEAHGHEVIQEINGIYDELFSTNSNLDLMEVCCPPDSRLTQTFLDHGRSAMRIGLPAFDLSTSRGSEELNGMIKKHRPRLLWISLPCGPYSPIQTLFNEDSPEKLAKSLDRKRKSRKLIRNGIRAACLQLDLGGEVGWEWPSNNGGWHIHDMRSFLDFMQSKYGLYFARINGCAYGLHNSKGNFLKKPWKVALSNQTLAAGLQRLCPGDHRHDECLGGSDARDSGFYPKSMCERIYQLVMSLIQQTSQDAFPKIYPAFDDDIMDEPEKPSPNLQPLTEAEIKEASKVLHKLHRRTGHPSNQALSSVLRHRGAHPDVIQMALKHQCPECQELRLAASNPSGALQRSETLWETLVIDNAEFPIDDQVLHCIIMVDEASRLVCPHFLFQHHKDQSRNCTGTEAVMGIQDSWIRHYGAPAAIRLDPEGAFKSNELMEWAQERGIEVLPCAAEAHHQISLAERMIQTIKQTVKQLLQSGQHDPWEAIVQACQAHNEFERVSGYSPFQWAFGRQPSLTGRFHDKAYDDPFWTSSAVSGTQMAANLKLRHQAHTAFLKQQSFEQITRASNAKTRRLQVFLPGDLVFFKRVKPPAQPMAAVRMPHKLWRWYGPGRVLATETRTDALGQERKPSHIVWIVTHGRLKRCSPEQLRHASEREKLLAEGADNPSTSWTFHSLSSTLYKGEYEILDDMVFPEDEVMQGPPRERRRGRSATPSRQPRTPGRPAATRAPSTPAQALRQPSLPPVPSTPKASADPLKDERTLEELARDQGATSSTSRRPLSSSTAPSRGPAKSQRVDLTKFLKDPGYDPEPMPQPPLRQMSELFQQPLFKKARLEHAPDDSLMVENTNDTFMCCMDLPLPQKNMEWKRLKRSPENFYAKKLKGVEVKWHTLSSEDKIAFDKAKMTEVNAWLAARAVRRASADFPRERLVRMRWVLTRKGDGTPKGRIVLIGYEDPDLSSIQSAAPTMSRRTRQLGLQYASIRRWRCLKADVKAAFLQGGSVEEPRDLFALPVPELALALGLKEGEAVQILKACYGLVHAPARWFECVRDALLELGFVQSKTDPCLWIFYTMDSNGVKQTSGFICSHVDDFLIAGDESCDDWIQALNSFYERFSWSPWECNSFMHCGVRIREEPDFSFTLDHSSFCESIEAVTYTTKKEHDKLTADEVTQLRGVLGALQWRGQQTAPHLMAKIGQLQSSITKANLETVKAANKLVRECFQTRFLSTKINQLNLEDPKEVQFVAWSDAALANRIDLSSTGGYVIAATTPEMTLGKRSPLTLVGWRSCRLPRKARSSLAAEAQAMSEADQELVFVRLAWAEFCAIDVDLAKSESAISRVPGTVVTDAKALYDILSKRDLNSAGVGLRDKYTALEILCLLESIGKQKTSVRWVHSDAQLADHLTKPLPIGTLHKVMNEGFWTLVYDPDFTSAKRLKKAAKSENFNQDLRGMSGSLLPYRTIVPMALATARGCMQPRRALTPHADAPSGPSAQASQGRAVPQRGASRPASGCARSNGRADRPKKQLGTRPPASPQVGSPLRQAFFKGKRNIVEEATPIAKRRRHAVETLQHCFGADLVLPPETPLEELERLVEDTQMEQGQLVFEYLLSKCRCTMTIGIRPVDMPKRPVDGPGPGSKAVGVAGCRMAASTSIDERS</sequence>
<feature type="region of interest" description="Disordered" evidence="12">
    <location>
        <begin position="2597"/>
        <end position="2660"/>
    </location>
</feature>
<feature type="region of interest" description="Disordered" evidence="12">
    <location>
        <begin position="471"/>
        <end position="517"/>
    </location>
</feature>
<evidence type="ECO:0000256" key="11">
    <source>
        <dbReference type="SAM" id="Coils"/>
    </source>
</evidence>
<dbReference type="GO" id="GO:0004190">
    <property type="term" value="F:aspartic-type endopeptidase activity"/>
    <property type="evidence" value="ECO:0007669"/>
    <property type="project" value="InterPro"/>
</dbReference>
<evidence type="ECO:0000256" key="2">
    <source>
        <dbReference type="ARBA" id="ARBA00022695"/>
    </source>
</evidence>